<evidence type="ECO:0000313" key="2">
    <source>
        <dbReference type="EMBL" id="TLD79449.1"/>
    </source>
</evidence>
<organism evidence="2 3">
    <name type="scientific">Helicobacter typhlonius</name>
    <dbReference type="NCBI Taxonomy" id="76936"/>
    <lineage>
        <taxon>Bacteria</taxon>
        <taxon>Pseudomonadati</taxon>
        <taxon>Campylobacterota</taxon>
        <taxon>Epsilonproteobacteria</taxon>
        <taxon>Campylobacterales</taxon>
        <taxon>Helicobacteraceae</taxon>
        <taxon>Helicobacter</taxon>
    </lineage>
</organism>
<feature type="transmembrane region" description="Helical" evidence="1">
    <location>
        <begin position="101"/>
        <end position="126"/>
    </location>
</feature>
<accession>A0A4U8S1D1</accession>
<keyword evidence="1" id="KW-1133">Transmembrane helix</keyword>
<feature type="transmembrane region" description="Helical" evidence="1">
    <location>
        <begin position="6"/>
        <end position="25"/>
    </location>
</feature>
<reference evidence="2 3" key="1">
    <citation type="journal article" date="2014" name="Genome Announc.">
        <title>Draft genome sequences of eight enterohepatic helicobacter species isolated from both laboratory and wild rodents.</title>
        <authorList>
            <person name="Sheh A."/>
            <person name="Shen Z."/>
            <person name="Fox J.G."/>
        </authorList>
    </citation>
    <scope>NUCLEOTIDE SEQUENCE [LARGE SCALE GENOMIC DNA]</scope>
    <source>
        <strain evidence="2 3">MIT 98-6810</strain>
    </source>
</reference>
<sequence>MIWLILTPSFWFIITILAYIAYTVKNKEFLAFTLTPAFWKSFFLGFFVGFFLGGILSFELPLFILSIVFSIVFSILKAIFRSQKIVILDTKKKHQRINFAFMCGMGIPFVSSIIFSFPIAFILYFLDNNKHVFF</sequence>
<gene>
    <name evidence="2" type="ORF">LS75_000460</name>
</gene>
<keyword evidence="3" id="KW-1185">Reference proteome</keyword>
<comment type="caution">
    <text evidence="2">The sequence shown here is derived from an EMBL/GenBank/DDBJ whole genome shotgun (WGS) entry which is preliminary data.</text>
</comment>
<evidence type="ECO:0000313" key="3">
    <source>
        <dbReference type="Proteomes" id="UP000029925"/>
    </source>
</evidence>
<proteinExistence type="predicted"/>
<dbReference type="RefSeq" id="WP_034342908.1">
    <property type="nucleotide sequence ID" value="NZ_CAOMJD010000029.1"/>
</dbReference>
<name>A0A4U8S1D1_9HELI</name>
<keyword evidence="1" id="KW-0812">Transmembrane</keyword>
<feature type="transmembrane region" description="Helical" evidence="1">
    <location>
        <begin position="37"/>
        <end position="56"/>
    </location>
</feature>
<evidence type="ECO:0000256" key="1">
    <source>
        <dbReference type="SAM" id="Phobius"/>
    </source>
</evidence>
<protein>
    <submittedName>
        <fullName evidence="2">Uncharacterized protein</fullName>
    </submittedName>
</protein>
<dbReference type="AlphaFoldDB" id="A0A4U8S1D1"/>
<dbReference type="EMBL" id="JRPF02000001">
    <property type="protein sequence ID" value="TLD79449.1"/>
    <property type="molecule type" value="Genomic_DNA"/>
</dbReference>
<dbReference type="Proteomes" id="UP000029925">
    <property type="component" value="Unassembled WGS sequence"/>
</dbReference>
<dbReference type="GeneID" id="78150857"/>
<keyword evidence="1" id="KW-0472">Membrane</keyword>